<proteinExistence type="predicted"/>
<name>A0A413DNB9_9FIRM</name>
<evidence type="ECO:0000313" key="1">
    <source>
        <dbReference type="EMBL" id="RGW88016.1"/>
    </source>
</evidence>
<dbReference type="RefSeq" id="WP_118326525.1">
    <property type="nucleotide sequence ID" value="NZ_QSAZ01000004.1"/>
</dbReference>
<dbReference type="Proteomes" id="UP000283683">
    <property type="component" value="Unassembled WGS sequence"/>
</dbReference>
<protein>
    <submittedName>
        <fullName evidence="1">Uncharacterized protein</fullName>
    </submittedName>
</protein>
<dbReference type="EMBL" id="QSAZ01000004">
    <property type="protein sequence ID" value="RGW88016.1"/>
    <property type="molecule type" value="Genomic_DNA"/>
</dbReference>
<comment type="caution">
    <text evidence="1">The sequence shown here is derived from an EMBL/GenBank/DDBJ whole genome shotgun (WGS) entry which is preliminary data.</text>
</comment>
<evidence type="ECO:0000313" key="2">
    <source>
        <dbReference type="Proteomes" id="UP000283683"/>
    </source>
</evidence>
<sequence length="65" mass="7668">MKRVTYNIIKHIPFVKTVLSLTGNNEYFLCSQMLSDKTFEPILVYMRKHPDIVLTEKLAKQILKK</sequence>
<organism evidence="1 2">
    <name type="scientific">Agathobacter rectalis</name>
    <dbReference type="NCBI Taxonomy" id="39491"/>
    <lineage>
        <taxon>Bacteria</taxon>
        <taxon>Bacillati</taxon>
        <taxon>Bacillota</taxon>
        <taxon>Clostridia</taxon>
        <taxon>Lachnospirales</taxon>
        <taxon>Lachnospiraceae</taxon>
        <taxon>Agathobacter</taxon>
    </lineage>
</organism>
<dbReference type="AlphaFoldDB" id="A0A413DNB9"/>
<reference evidence="1 2" key="1">
    <citation type="submission" date="2018-08" db="EMBL/GenBank/DDBJ databases">
        <title>A genome reference for cultivated species of the human gut microbiota.</title>
        <authorList>
            <person name="Zou Y."/>
            <person name="Xue W."/>
            <person name="Luo G."/>
        </authorList>
    </citation>
    <scope>NUCLEOTIDE SEQUENCE [LARGE SCALE GENOMIC DNA]</scope>
    <source>
        <strain evidence="1 2">AF06-19</strain>
    </source>
</reference>
<gene>
    <name evidence="1" type="ORF">DWV45_05270</name>
</gene>
<accession>A0A413DNB9</accession>